<evidence type="ECO:0000313" key="2">
    <source>
        <dbReference type="Proteomes" id="UP000613193"/>
    </source>
</evidence>
<sequence>MKITDLNGFDLEIDNLQLAIMQADDYRHYHHLNPEYHRIDEQLQKYWEDVYQKLLALVPT</sequence>
<name>A0A934UMU2_9SPHI</name>
<protein>
    <submittedName>
        <fullName evidence="1">Uncharacterized protein</fullName>
    </submittedName>
</protein>
<dbReference type="AlphaFoldDB" id="A0A934UMU2"/>
<accession>A0A934UMU2</accession>
<reference evidence="1" key="1">
    <citation type="submission" date="2020-12" db="EMBL/GenBank/DDBJ databases">
        <title>Bacterial novel species Mucilaginibacter sp. SD-g isolated from soil.</title>
        <authorList>
            <person name="Jung H.-Y."/>
        </authorList>
    </citation>
    <scope>NUCLEOTIDE SEQUENCE</scope>
    <source>
        <strain evidence="1">SD-g</strain>
    </source>
</reference>
<keyword evidence="2" id="KW-1185">Reference proteome</keyword>
<organism evidence="1 2">
    <name type="scientific">Mucilaginibacter segetis</name>
    <dbReference type="NCBI Taxonomy" id="2793071"/>
    <lineage>
        <taxon>Bacteria</taxon>
        <taxon>Pseudomonadati</taxon>
        <taxon>Bacteroidota</taxon>
        <taxon>Sphingobacteriia</taxon>
        <taxon>Sphingobacteriales</taxon>
        <taxon>Sphingobacteriaceae</taxon>
        <taxon>Mucilaginibacter</taxon>
    </lineage>
</organism>
<evidence type="ECO:0000313" key="1">
    <source>
        <dbReference type="EMBL" id="MBK0379375.1"/>
    </source>
</evidence>
<comment type="caution">
    <text evidence="1">The sequence shown here is derived from an EMBL/GenBank/DDBJ whole genome shotgun (WGS) entry which is preliminary data.</text>
</comment>
<dbReference type="RefSeq" id="WP_200065808.1">
    <property type="nucleotide sequence ID" value="NZ_JAEHFW010000001.1"/>
</dbReference>
<gene>
    <name evidence="1" type="ORF">I5M19_08660</name>
</gene>
<dbReference type="EMBL" id="JAEHFW010000001">
    <property type="protein sequence ID" value="MBK0379375.1"/>
    <property type="molecule type" value="Genomic_DNA"/>
</dbReference>
<proteinExistence type="predicted"/>
<dbReference type="Proteomes" id="UP000613193">
    <property type="component" value="Unassembled WGS sequence"/>
</dbReference>